<dbReference type="EMBL" id="FNQJ01000016">
    <property type="protein sequence ID" value="SEA52344.1"/>
    <property type="molecule type" value="Genomic_DNA"/>
</dbReference>
<dbReference type="InterPro" id="IPR046858">
    <property type="entry name" value="ChrB_N"/>
</dbReference>
<evidence type="ECO:0000259" key="1">
    <source>
        <dbReference type="Pfam" id="PF09828"/>
    </source>
</evidence>
<sequence>MDSWITLITSLPTENATARMRAWRAIKATGSASLRDGVYLLPDRPACREAFEAIAADVQGSGGTALVLGASPSDAAEFEKLFDRSEAYAELLAGIADARLALDPEEPAAALKQSAKLAKAFDALSAIDYFPGEPRRQAEQALREFEAAARELASPGEPTASQGAIALLDPKDYKGRTWATRKRPWVDRLASAWLIRRRIDAKAKFLWLDAPSKCPKSALGFDFDGAAFTHVGARVTFEVLIASFGLDDAAMGRIGAIVHFLDVGGIQPPEAAGLEAVLSGLRSTFEDDDKLLAAAFGVFDGLLAHFQQDPTSVKAKP</sequence>
<dbReference type="GeneID" id="34232202"/>
<dbReference type="Proteomes" id="UP000199002">
    <property type="component" value="Unassembled WGS sequence"/>
</dbReference>
<evidence type="ECO:0000313" key="3">
    <source>
        <dbReference type="EMBL" id="SEA52344.1"/>
    </source>
</evidence>
<evidence type="ECO:0000313" key="4">
    <source>
        <dbReference type="Proteomes" id="UP000199002"/>
    </source>
</evidence>
<dbReference type="STRING" id="592050.SAMN05421875_11618"/>
<organism evidence="3 4">
    <name type="scientific">Acidovorax soli</name>
    <dbReference type="NCBI Taxonomy" id="592050"/>
    <lineage>
        <taxon>Bacteria</taxon>
        <taxon>Pseudomonadati</taxon>
        <taxon>Pseudomonadota</taxon>
        <taxon>Betaproteobacteria</taxon>
        <taxon>Burkholderiales</taxon>
        <taxon>Comamonadaceae</taxon>
        <taxon>Acidovorax</taxon>
    </lineage>
</organism>
<dbReference type="Pfam" id="PF20229">
    <property type="entry name" value="ChrB_N"/>
    <property type="match status" value="1"/>
</dbReference>
<gene>
    <name evidence="3" type="ORF">SAMN05421875_11618</name>
</gene>
<dbReference type="Pfam" id="PF09828">
    <property type="entry name" value="ChrB_C"/>
    <property type="match status" value="1"/>
</dbReference>
<dbReference type="AlphaFoldDB" id="A0A1H4BW77"/>
<accession>A0A1H4BW77</accession>
<feature type="domain" description="ChrB N-terminal" evidence="2">
    <location>
        <begin position="19"/>
        <end position="108"/>
    </location>
</feature>
<keyword evidence="4" id="KW-1185">Reference proteome</keyword>
<dbReference type="RefSeq" id="WP_092698744.1">
    <property type="nucleotide sequence ID" value="NZ_FNQJ01000016.1"/>
</dbReference>
<reference evidence="4" key="1">
    <citation type="submission" date="2016-10" db="EMBL/GenBank/DDBJ databases">
        <authorList>
            <person name="Varghese N."/>
            <person name="Submissions S."/>
        </authorList>
    </citation>
    <scope>NUCLEOTIDE SEQUENCE [LARGE SCALE GENOMIC DNA]</scope>
    <source>
        <strain evidence="4">DSM 25157</strain>
    </source>
</reference>
<proteinExistence type="predicted"/>
<protein>
    <recommendedName>
        <fullName evidence="5">Chromate resistance exported protein</fullName>
    </recommendedName>
</protein>
<evidence type="ECO:0000259" key="2">
    <source>
        <dbReference type="Pfam" id="PF20229"/>
    </source>
</evidence>
<name>A0A1H4BW77_9BURK</name>
<dbReference type="InterPro" id="IPR018634">
    <property type="entry name" value="ChrB_C"/>
</dbReference>
<evidence type="ECO:0008006" key="5">
    <source>
        <dbReference type="Google" id="ProtNLM"/>
    </source>
</evidence>
<feature type="domain" description="ChrB C-terminal" evidence="1">
    <location>
        <begin position="178"/>
        <end position="306"/>
    </location>
</feature>